<keyword evidence="3" id="KW-1185">Reference proteome</keyword>
<dbReference type="GeneID" id="91105020"/>
<feature type="compositionally biased region" description="Polar residues" evidence="1">
    <location>
        <begin position="18"/>
        <end position="27"/>
    </location>
</feature>
<evidence type="ECO:0000313" key="2">
    <source>
        <dbReference type="EMBL" id="WWD08108.1"/>
    </source>
</evidence>
<dbReference type="KEGG" id="ker:91105020"/>
<sequence length="261" mass="28992">MTGCDQPPASRRASPSSQEFPDTQSMHKGSPPWGRPTRSGFDGSQCPALEGSRAPQPSTNFSELPRTGFPRAGENSYEAIAFLPPPPQGFRCACQSCTQGTTTMNDRSIPSQIQSSYPPPNTFYFPTSQMTKPPIDRPWSQDAYNPLYGLMNHSKPAGMSGPDMNHPYPMPPLSLSQTDYWGDQDASSDGEMKEESNDERLKDINGSRWPDIVKPMPQRPAIMDELGEVKGLPMKLMELTESDYDWRKEPHTRPPPPSEEA</sequence>
<feature type="region of interest" description="Disordered" evidence="1">
    <location>
        <begin position="240"/>
        <end position="261"/>
    </location>
</feature>
<feature type="compositionally biased region" description="Low complexity" evidence="1">
    <location>
        <begin position="7"/>
        <end position="17"/>
    </location>
</feature>
<reference evidence="2 3" key="1">
    <citation type="submission" date="2024-01" db="EMBL/GenBank/DDBJ databases">
        <title>Comparative genomics of Cryptococcus and Kwoniella reveals pathogenesis evolution and contrasting modes of karyotype evolution via chromosome fusion or intercentromeric recombination.</title>
        <authorList>
            <person name="Coelho M.A."/>
            <person name="David-Palma M."/>
            <person name="Shea T."/>
            <person name="Bowers K."/>
            <person name="McGinley-Smith S."/>
            <person name="Mohammad A.W."/>
            <person name="Gnirke A."/>
            <person name="Yurkov A.M."/>
            <person name="Nowrousian M."/>
            <person name="Sun S."/>
            <person name="Cuomo C.A."/>
            <person name="Heitman J."/>
        </authorList>
    </citation>
    <scope>NUCLEOTIDE SEQUENCE [LARGE SCALE GENOMIC DNA]</scope>
    <source>
        <strain evidence="2 3">PYCC6329</strain>
    </source>
</reference>
<dbReference type="AlphaFoldDB" id="A0AAX4KS60"/>
<dbReference type="EMBL" id="CP144089">
    <property type="protein sequence ID" value="WWD08108.1"/>
    <property type="molecule type" value="Genomic_DNA"/>
</dbReference>
<evidence type="ECO:0000256" key="1">
    <source>
        <dbReference type="SAM" id="MobiDB-lite"/>
    </source>
</evidence>
<evidence type="ECO:0000313" key="3">
    <source>
        <dbReference type="Proteomes" id="UP001358614"/>
    </source>
</evidence>
<name>A0AAX4KS60_9TREE</name>
<dbReference type="RefSeq" id="XP_066086075.1">
    <property type="nucleotide sequence ID" value="XM_066229978.1"/>
</dbReference>
<feature type="region of interest" description="Disordered" evidence="1">
    <location>
        <begin position="1"/>
        <end position="72"/>
    </location>
</feature>
<proteinExistence type="predicted"/>
<gene>
    <name evidence="2" type="ORF">V865_006219</name>
</gene>
<feature type="compositionally biased region" description="Basic and acidic residues" evidence="1">
    <location>
        <begin position="190"/>
        <end position="205"/>
    </location>
</feature>
<feature type="region of interest" description="Disordered" evidence="1">
    <location>
        <begin position="156"/>
        <end position="216"/>
    </location>
</feature>
<protein>
    <submittedName>
        <fullName evidence="2">Uncharacterized protein</fullName>
    </submittedName>
</protein>
<organism evidence="2 3">
    <name type="scientific">Kwoniella europaea PYCC6329</name>
    <dbReference type="NCBI Taxonomy" id="1423913"/>
    <lineage>
        <taxon>Eukaryota</taxon>
        <taxon>Fungi</taxon>
        <taxon>Dikarya</taxon>
        <taxon>Basidiomycota</taxon>
        <taxon>Agaricomycotina</taxon>
        <taxon>Tremellomycetes</taxon>
        <taxon>Tremellales</taxon>
        <taxon>Cryptococcaceae</taxon>
        <taxon>Kwoniella</taxon>
    </lineage>
</organism>
<dbReference type="Proteomes" id="UP001358614">
    <property type="component" value="Chromosome 1"/>
</dbReference>
<accession>A0AAX4KS60</accession>